<organism evidence="2 3">
    <name type="scientific">Suillus luteus UH-Slu-Lm8-n1</name>
    <dbReference type="NCBI Taxonomy" id="930992"/>
    <lineage>
        <taxon>Eukaryota</taxon>
        <taxon>Fungi</taxon>
        <taxon>Dikarya</taxon>
        <taxon>Basidiomycota</taxon>
        <taxon>Agaricomycotina</taxon>
        <taxon>Agaricomycetes</taxon>
        <taxon>Agaricomycetidae</taxon>
        <taxon>Boletales</taxon>
        <taxon>Suillineae</taxon>
        <taxon>Suillaceae</taxon>
        <taxon>Suillus</taxon>
    </lineage>
</organism>
<gene>
    <name evidence="2" type="ORF">CY34DRAFT_802078</name>
</gene>
<dbReference type="Proteomes" id="UP000054485">
    <property type="component" value="Unassembled WGS sequence"/>
</dbReference>
<feature type="region of interest" description="Disordered" evidence="1">
    <location>
        <begin position="17"/>
        <end position="42"/>
    </location>
</feature>
<sequence>MKIFLSPLQEDIKVRNNNISDHTDTHPQAHSNTGRRGVEISMTPSRRNLSWLREAERL</sequence>
<proteinExistence type="predicted"/>
<dbReference type="InParanoid" id="A0A0D0A4L3"/>
<dbReference type="EMBL" id="KN835180">
    <property type="protein sequence ID" value="KIK44995.1"/>
    <property type="molecule type" value="Genomic_DNA"/>
</dbReference>
<keyword evidence="3" id="KW-1185">Reference proteome</keyword>
<dbReference type="AlphaFoldDB" id="A0A0D0A4L3"/>
<reference evidence="2 3" key="1">
    <citation type="submission" date="2014-04" db="EMBL/GenBank/DDBJ databases">
        <authorList>
            <consortium name="DOE Joint Genome Institute"/>
            <person name="Kuo A."/>
            <person name="Ruytinx J."/>
            <person name="Rineau F."/>
            <person name="Colpaert J."/>
            <person name="Kohler A."/>
            <person name="Nagy L.G."/>
            <person name="Floudas D."/>
            <person name="Copeland A."/>
            <person name="Barry K.W."/>
            <person name="Cichocki N."/>
            <person name="Veneault-Fourrey C."/>
            <person name="LaButti K."/>
            <person name="Lindquist E.A."/>
            <person name="Lipzen A."/>
            <person name="Lundell T."/>
            <person name="Morin E."/>
            <person name="Murat C."/>
            <person name="Sun H."/>
            <person name="Tunlid A."/>
            <person name="Henrissat B."/>
            <person name="Grigoriev I.V."/>
            <person name="Hibbett D.S."/>
            <person name="Martin F."/>
            <person name="Nordberg H.P."/>
            <person name="Cantor M.N."/>
            <person name="Hua S.X."/>
        </authorList>
    </citation>
    <scope>NUCLEOTIDE SEQUENCE [LARGE SCALE GENOMIC DNA]</scope>
    <source>
        <strain evidence="2 3">UH-Slu-Lm8-n1</strain>
    </source>
</reference>
<name>A0A0D0A4L3_9AGAM</name>
<evidence type="ECO:0000313" key="2">
    <source>
        <dbReference type="EMBL" id="KIK44995.1"/>
    </source>
</evidence>
<evidence type="ECO:0000313" key="3">
    <source>
        <dbReference type="Proteomes" id="UP000054485"/>
    </source>
</evidence>
<dbReference type="HOGENOM" id="CLU_2980666_0_0_1"/>
<evidence type="ECO:0000256" key="1">
    <source>
        <dbReference type="SAM" id="MobiDB-lite"/>
    </source>
</evidence>
<reference evidence="3" key="2">
    <citation type="submission" date="2015-01" db="EMBL/GenBank/DDBJ databases">
        <title>Evolutionary Origins and Diversification of the Mycorrhizal Mutualists.</title>
        <authorList>
            <consortium name="DOE Joint Genome Institute"/>
            <consortium name="Mycorrhizal Genomics Consortium"/>
            <person name="Kohler A."/>
            <person name="Kuo A."/>
            <person name="Nagy L.G."/>
            <person name="Floudas D."/>
            <person name="Copeland A."/>
            <person name="Barry K.W."/>
            <person name="Cichocki N."/>
            <person name="Veneault-Fourrey C."/>
            <person name="LaButti K."/>
            <person name="Lindquist E.A."/>
            <person name="Lipzen A."/>
            <person name="Lundell T."/>
            <person name="Morin E."/>
            <person name="Murat C."/>
            <person name="Riley R."/>
            <person name="Ohm R."/>
            <person name="Sun H."/>
            <person name="Tunlid A."/>
            <person name="Henrissat B."/>
            <person name="Grigoriev I.V."/>
            <person name="Hibbett D.S."/>
            <person name="Martin F."/>
        </authorList>
    </citation>
    <scope>NUCLEOTIDE SEQUENCE [LARGE SCALE GENOMIC DNA]</scope>
    <source>
        <strain evidence="3">UH-Slu-Lm8-n1</strain>
    </source>
</reference>
<accession>A0A0D0A4L3</accession>
<protein>
    <submittedName>
        <fullName evidence="2">Uncharacterized protein</fullName>
    </submittedName>
</protein>